<dbReference type="OrthoDB" id="9757771at2"/>
<dbReference type="GO" id="GO:0006631">
    <property type="term" value="P:fatty acid metabolic process"/>
    <property type="evidence" value="ECO:0007669"/>
    <property type="project" value="TreeGrafter"/>
</dbReference>
<dbReference type="AlphaFoldDB" id="A0A1G8A718"/>
<dbReference type="InterPro" id="IPR000873">
    <property type="entry name" value="AMP-dep_synth/lig_dom"/>
</dbReference>
<organism evidence="6 7">
    <name type="scientific">Alteribacillus persepolensis</name>
    <dbReference type="NCBI Taxonomy" id="568899"/>
    <lineage>
        <taxon>Bacteria</taxon>
        <taxon>Bacillati</taxon>
        <taxon>Bacillota</taxon>
        <taxon>Bacilli</taxon>
        <taxon>Bacillales</taxon>
        <taxon>Bacillaceae</taxon>
        <taxon>Alteribacillus</taxon>
    </lineage>
</organism>
<dbReference type="InterPro" id="IPR045851">
    <property type="entry name" value="AMP-bd_C_sf"/>
</dbReference>
<accession>A0A1G8A718</accession>
<feature type="region of interest" description="Disordered" evidence="3">
    <location>
        <begin position="508"/>
        <end position="531"/>
    </location>
</feature>
<dbReference type="Pfam" id="PF13193">
    <property type="entry name" value="AMP-binding_C"/>
    <property type="match status" value="1"/>
</dbReference>
<keyword evidence="2 6" id="KW-0436">Ligase</keyword>
<dbReference type="GO" id="GO:0031956">
    <property type="term" value="F:medium-chain fatty acid-CoA ligase activity"/>
    <property type="evidence" value="ECO:0007669"/>
    <property type="project" value="TreeGrafter"/>
</dbReference>
<comment type="similarity">
    <text evidence="1">Belongs to the ATP-dependent AMP-binding enzyme family.</text>
</comment>
<proteinExistence type="inferred from homology"/>
<dbReference type="Gene3D" id="3.40.50.12780">
    <property type="entry name" value="N-terminal domain of ligase-like"/>
    <property type="match status" value="1"/>
</dbReference>
<dbReference type="EMBL" id="FNDK01000002">
    <property type="protein sequence ID" value="SDH16180.1"/>
    <property type="molecule type" value="Genomic_DNA"/>
</dbReference>
<dbReference type="Gene3D" id="3.30.300.30">
    <property type="match status" value="1"/>
</dbReference>
<dbReference type="Pfam" id="PF00501">
    <property type="entry name" value="AMP-binding"/>
    <property type="match status" value="1"/>
</dbReference>
<protein>
    <submittedName>
        <fullName evidence="6">Cyclohexanecarboxylate-CoA ligase</fullName>
    </submittedName>
</protein>
<evidence type="ECO:0000256" key="1">
    <source>
        <dbReference type="ARBA" id="ARBA00006432"/>
    </source>
</evidence>
<dbReference type="STRING" id="568899.SAMN05192534_10230"/>
<dbReference type="SUPFAM" id="SSF56801">
    <property type="entry name" value="Acetyl-CoA synthetase-like"/>
    <property type="match status" value="1"/>
</dbReference>
<sequence>MSLNATPETALTIHELITEAASRYQQRPALFDGKNQFTFAELDKLSARVAKHFLKLGLKKGDVIAVQLPNTWEFVIAHLAAARAGLVFNPLSPNYRKNELSYMLGHCETKALITTNQLKGFRHDALAAELKESLPALEHTIITGASEETDHINFYSFMKEDPVGIAEEDMEQNLPSMDDPAVIMFTSGTESNPKAVLHTFQTFVPAHLMNGKEYKVTEEDTILSVTPLCHMFSLPMIIIGMKYGAKQYLYRDYQVDTVIDVLKRDSISFFIAAPAHLIDMIHHLRTIDRADVKMRLILTGGTKIPAQMVKDLRELLDCSVGAQWGMTEVCAGTFTRPDDNPSYAWETVGKATPAGEVIIVNDQYEQVPRGETGEIAFKGECLFKEYYKNEAATKEAFSESGYFLTGDQGWLDEKGYLHFVGRTKDTINRGGLKYHASEVEEALNMHPNIQQSAVVSVPDPRLGERGCAYVSLRENKSFDLEEMKQYLLEKGFAKYKVPEFLEVRESLPATPSGKISKGPLRKEAAHLQPSK</sequence>
<name>A0A1G8A718_9BACI</name>
<feature type="domain" description="AMP-dependent synthetase/ligase" evidence="4">
    <location>
        <begin position="18"/>
        <end position="387"/>
    </location>
</feature>
<evidence type="ECO:0000259" key="5">
    <source>
        <dbReference type="Pfam" id="PF13193"/>
    </source>
</evidence>
<dbReference type="PROSITE" id="PS00455">
    <property type="entry name" value="AMP_BINDING"/>
    <property type="match status" value="1"/>
</dbReference>
<dbReference type="PANTHER" id="PTHR43201:SF5">
    <property type="entry name" value="MEDIUM-CHAIN ACYL-COA LIGASE ACSF2, MITOCHONDRIAL"/>
    <property type="match status" value="1"/>
</dbReference>
<feature type="domain" description="AMP-binding enzyme C-terminal" evidence="5">
    <location>
        <begin position="438"/>
        <end position="514"/>
    </location>
</feature>
<evidence type="ECO:0000259" key="4">
    <source>
        <dbReference type="Pfam" id="PF00501"/>
    </source>
</evidence>
<evidence type="ECO:0000313" key="7">
    <source>
        <dbReference type="Proteomes" id="UP000199163"/>
    </source>
</evidence>
<evidence type="ECO:0000256" key="3">
    <source>
        <dbReference type="SAM" id="MobiDB-lite"/>
    </source>
</evidence>
<gene>
    <name evidence="6" type="ORF">SAMN05192534_10230</name>
</gene>
<reference evidence="6 7" key="1">
    <citation type="submission" date="2016-10" db="EMBL/GenBank/DDBJ databases">
        <authorList>
            <person name="de Groot N.N."/>
        </authorList>
    </citation>
    <scope>NUCLEOTIDE SEQUENCE [LARGE SCALE GENOMIC DNA]</scope>
    <source>
        <strain evidence="6 7">DSM 21632</strain>
    </source>
</reference>
<dbReference type="InterPro" id="IPR042099">
    <property type="entry name" value="ANL_N_sf"/>
</dbReference>
<dbReference type="PANTHER" id="PTHR43201">
    <property type="entry name" value="ACYL-COA SYNTHETASE"/>
    <property type="match status" value="1"/>
</dbReference>
<dbReference type="RefSeq" id="WP_091271205.1">
    <property type="nucleotide sequence ID" value="NZ_FNDK01000002.1"/>
</dbReference>
<dbReference type="Proteomes" id="UP000199163">
    <property type="component" value="Unassembled WGS sequence"/>
</dbReference>
<evidence type="ECO:0000313" key="6">
    <source>
        <dbReference type="EMBL" id="SDH16180.1"/>
    </source>
</evidence>
<evidence type="ECO:0000256" key="2">
    <source>
        <dbReference type="ARBA" id="ARBA00022598"/>
    </source>
</evidence>
<dbReference type="InterPro" id="IPR020845">
    <property type="entry name" value="AMP-binding_CS"/>
</dbReference>
<keyword evidence="7" id="KW-1185">Reference proteome</keyword>
<dbReference type="InterPro" id="IPR025110">
    <property type="entry name" value="AMP-bd_C"/>
</dbReference>